<dbReference type="EMBL" id="FMSP01000004">
    <property type="protein sequence ID" value="SCV69477.1"/>
    <property type="molecule type" value="Genomic_DNA"/>
</dbReference>
<dbReference type="AlphaFoldDB" id="A0A238F8L0"/>
<feature type="region of interest" description="Disordered" evidence="1">
    <location>
        <begin position="221"/>
        <end position="286"/>
    </location>
</feature>
<gene>
    <name evidence="2" type="ORF">BQ2448_2497</name>
</gene>
<sequence>MPESKPRTRWLGQQVETDSEDEGDDIEVFWETTSIMSGVPTISPNKMATPRRTTPTTSSTTARATNVVGQKRPANASPPPPHSASSTTMAKTTSASAAAAAASLARRRKKRAGEGCDVPIGQAVDSKTLKMVGQLAIKFSTRPSSSLSGSRQSHASTSLVGSKKNHSAPHLPLRDRTGSTVNADSARTATKTMVTEGKGKTVVRAATAPSGTLTATLDEQVRTARRSPPSIPAAGIASRTHTSWHASSSKAIVPGTSSQNTNAVTTSAARVEPMEESRPKSDDFDDLFGGDDSFEHILSQYDEDSLISNATTIISSQLIGVTACKNDQKRLAVPQAIDQKRAERILQGAEAQPTTKVSNSPLPMAPSTSITCPVVPARGASPRRNARAAVSRTTKATAAPVTRLMTTTTLTKQEHPTAASTKTPARAAPLQRTASSSSCSQAEAQERLQQELQSLAEQDVNFWSEEGDEV</sequence>
<feature type="compositionally biased region" description="Low complexity" evidence="1">
    <location>
        <begin position="48"/>
        <end position="65"/>
    </location>
</feature>
<feature type="region of interest" description="Disordered" evidence="1">
    <location>
        <begin position="140"/>
        <end position="181"/>
    </location>
</feature>
<protein>
    <submittedName>
        <fullName evidence="2">BQ2448_2497 protein</fullName>
    </submittedName>
</protein>
<feature type="compositionally biased region" description="Low complexity" evidence="1">
    <location>
        <begin position="83"/>
        <end position="104"/>
    </location>
</feature>
<organism evidence="2 3">
    <name type="scientific">Microbotryum intermedium</name>
    <dbReference type="NCBI Taxonomy" id="269621"/>
    <lineage>
        <taxon>Eukaryota</taxon>
        <taxon>Fungi</taxon>
        <taxon>Dikarya</taxon>
        <taxon>Basidiomycota</taxon>
        <taxon>Pucciniomycotina</taxon>
        <taxon>Microbotryomycetes</taxon>
        <taxon>Microbotryales</taxon>
        <taxon>Microbotryaceae</taxon>
        <taxon>Microbotryum</taxon>
    </lineage>
</organism>
<feature type="compositionally biased region" description="Basic and acidic residues" evidence="1">
    <location>
        <begin position="272"/>
        <end position="282"/>
    </location>
</feature>
<feature type="compositionally biased region" description="Low complexity" evidence="1">
    <location>
        <begin position="140"/>
        <end position="156"/>
    </location>
</feature>
<feature type="region of interest" description="Disordered" evidence="1">
    <location>
        <begin position="377"/>
        <end position="396"/>
    </location>
</feature>
<proteinExistence type="predicted"/>
<feature type="compositionally biased region" description="Polar residues" evidence="1">
    <location>
        <begin position="239"/>
        <end position="268"/>
    </location>
</feature>
<accession>A0A238F8L0</accession>
<keyword evidence="3" id="KW-1185">Reference proteome</keyword>
<evidence type="ECO:0000313" key="2">
    <source>
        <dbReference type="EMBL" id="SCV69477.1"/>
    </source>
</evidence>
<dbReference type="Proteomes" id="UP000198372">
    <property type="component" value="Unassembled WGS sequence"/>
</dbReference>
<feature type="region of interest" description="Disordered" evidence="1">
    <location>
        <begin position="406"/>
        <end position="446"/>
    </location>
</feature>
<feature type="compositionally biased region" description="Low complexity" evidence="1">
    <location>
        <begin position="434"/>
        <end position="443"/>
    </location>
</feature>
<name>A0A238F8L0_9BASI</name>
<evidence type="ECO:0000256" key="1">
    <source>
        <dbReference type="SAM" id="MobiDB-lite"/>
    </source>
</evidence>
<evidence type="ECO:0000313" key="3">
    <source>
        <dbReference type="Proteomes" id="UP000198372"/>
    </source>
</evidence>
<feature type="region of interest" description="Disordered" evidence="1">
    <location>
        <begin position="37"/>
        <end position="121"/>
    </location>
</feature>
<reference evidence="3" key="1">
    <citation type="submission" date="2016-09" db="EMBL/GenBank/DDBJ databases">
        <authorList>
            <person name="Jeantristanb JTB J.-T."/>
            <person name="Ricardo R."/>
        </authorList>
    </citation>
    <scope>NUCLEOTIDE SEQUENCE [LARGE SCALE GENOMIC DNA]</scope>
</reference>
<feature type="compositionally biased region" description="Polar residues" evidence="1">
    <location>
        <begin position="37"/>
        <end position="46"/>
    </location>
</feature>
<feature type="region of interest" description="Disordered" evidence="1">
    <location>
        <begin position="1"/>
        <end position="24"/>
    </location>
</feature>
<dbReference type="OrthoDB" id="10437062at2759"/>